<evidence type="ECO:0000256" key="6">
    <source>
        <dbReference type="SAM" id="Phobius"/>
    </source>
</evidence>
<dbReference type="Pfam" id="PF02653">
    <property type="entry name" value="BPD_transp_2"/>
    <property type="match status" value="1"/>
</dbReference>
<feature type="transmembrane region" description="Helical" evidence="6">
    <location>
        <begin position="270"/>
        <end position="291"/>
    </location>
</feature>
<dbReference type="EMBL" id="JACSPW010000003">
    <property type="protein sequence ID" value="MBD8032519.1"/>
    <property type="molecule type" value="Genomic_DNA"/>
</dbReference>
<keyword evidence="5 6" id="KW-0472">Membrane</keyword>
<evidence type="ECO:0000256" key="5">
    <source>
        <dbReference type="ARBA" id="ARBA00023136"/>
    </source>
</evidence>
<feature type="transmembrane region" description="Helical" evidence="6">
    <location>
        <begin position="233"/>
        <end position="258"/>
    </location>
</feature>
<dbReference type="InterPro" id="IPR017778">
    <property type="entry name" value="ABC_transptr_urea_perm_UrtC"/>
</dbReference>
<comment type="caution">
    <text evidence="7">The sequence shown here is derived from an EMBL/GenBank/DDBJ whole genome shotgun (WGS) entry which is preliminary data.</text>
</comment>
<feature type="transmembrane region" description="Helical" evidence="6">
    <location>
        <begin position="306"/>
        <end position="335"/>
    </location>
</feature>
<keyword evidence="3 6" id="KW-0812">Transmembrane</keyword>
<feature type="transmembrane region" description="Helical" evidence="6">
    <location>
        <begin position="56"/>
        <end position="73"/>
    </location>
</feature>
<dbReference type="NCBIfam" id="TIGR03408">
    <property type="entry name" value="urea_trans_UrtC"/>
    <property type="match status" value="1"/>
</dbReference>
<dbReference type="InterPro" id="IPR043428">
    <property type="entry name" value="LivM-like"/>
</dbReference>
<evidence type="ECO:0000256" key="1">
    <source>
        <dbReference type="ARBA" id="ARBA00004651"/>
    </source>
</evidence>
<evidence type="ECO:0000256" key="3">
    <source>
        <dbReference type="ARBA" id="ARBA00022692"/>
    </source>
</evidence>
<keyword evidence="2" id="KW-1003">Cell membrane</keyword>
<dbReference type="PANTHER" id="PTHR30482:SF4">
    <property type="entry name" value="SLR1201 PROTEIN"/>
    <property type="match status" value="1"/>
</dbReference>
<dbReference type="PANTHER" id="PTHR30482">
    <property type="entry name" value="HIGH-AFFINITY BRANCHED-CHAIN AMINO ACID TRANSPORT SYSTEM PERMEASE"/>
    <property type="match status" value="1"/>
</dbReference>
<feature type="transmembrane region" description="Helical" evidence="6">
    <location>
        <begin position="6"/>
        <end position="23"/>
    </location>
</feature>
<keyword evidence="4 6" id="KW-1133">Transmembrane helix</keyword>
<accession>A0ABR8XKQ6</accession>
<protein>
    <submittedName>
        <fullName evidence="7">Urea ABC transporter permease subunit UrtC</fullName>
    </submittedName>
</protein>
<dbReference type="CDD" id="cd06581">
    <property type="entry name" value="TM_PBP1_LivM_like"/>
    <property type="match status" value="1"/>
</dbReference>
<evidence type="ECO:0000313" key="7">
    <source>
        <dbReference type="EMBL" id="MBD8032519.1"/>
    </source>
</evidence>
<dbReference type="RefSeq" id="WP_191703110.1">
    <property type="nucleotide sequence ID" value="NZ_JACSPW010000003.1"/>
</dbReference>
<organism evidence="7 8">
    <name type="scientific">Solibacillus merdavium</name>
    <dbReference type="NCBI Taxonomy" id="2762218"/>
    <lineage>
        <taxon>Bacteria</taxon>
        <taxon>Bacillati</taxon>
        <taxon>Bacillota</taxon>
        <taxon>Bacilli</taxon>
        <taxon>Bacillales</taxon>
        <taxon>Caryophanaceae</taxon>
        <taxon>Solibacillus</taxon>
    </lineage>
</organism>
<name>A0ABR8XKQ6_9BACL</name>
<sequence length="358" mass="39031">MAKSTKISFSILFLILALAPLLMSDFRISLLAKFLCFAIIAVGISLIWGYTGILSLGHGVFFGLGAYAVGMYLKIQASPGGIPDFMQWSGVSELPLLWKPFANPVFALFMMIGVPVALAFIIGFFTFHNRIKGVYFSLISQALVVVFVTLFIGTQELTGGTNGLTNFTTGFGVYLTHPVVQKVLYYITILILLLIVLISLWLTQSRAGKLLVAIREGENRVRFLGFNPTTFKVFIYCVSAAFAGIAGGLFVLQVGMISPEMMGIIPSIEMVLWVAVGGRYSIFGAVIGAVLTNSAKTFFSESYPDMWLFLLGSLFILVVLVMPNGLVGVAQSLYAKWFRFKTSKKAGGTSYDANTNLQ</sequence>
<keyword evidence="8" id="KW-1185">Reference proteome</keyword>
<proteinExistence type="predicted"/>
<reference evidence="7 8" key="1">
    <citation type="submission" date="2020-08" db="EMBL/GenBank/DDBJ databases">
        <title>A Genomic Blueprint of the Chicken Gut Microbiome.</title>
        <authorList>
            <person name="Gilroy R."/>
            <person name="Ravi A."/>
            <person name="Getino M."/>
            <person name="Pursley I."/>
            <person name="Horton D.L."/>
            <person name="Alikhan N.-F."/>
            <person name="Baker D."/>
            <person name="Gharbi K."/>
            <person name="Hall N."/>
            <person name="Watson M."/>
            <person name="Adriaenssens E.M."/>
            <person name="Foster-Nyarko E."/>
            <person name="Jarju S."/>
            <person name="Secka A."/>
            <person name="Antonio M."/>
            <person name="Oren A."/>
            <person name="Chaudhuri R."/>
            <person name="La Ragione R.M."/>
            <person name="Hildebrand F."/>
            <person name="Pallen M.J."/>
        </authorList>
    </citation>
    <scope>NUCLEOTIDE SEQUENCE [LARGE SCALE GENOMIC DNA]</scope>
    <source>
        <strain evidence="7 8">Sa1YVA6</strain>
    </source>
</reference>
<gene>
    <name evidence="7" type="primary">urtC</name>
    <name evidence="7" type="ORF">H9632_05515</name>
</gene>
<feature type="transmembrane region" description="Helical" evidence="6">
    <location>
        <begin position="30"/>
        <end position="50"/>
    </location>
</feature>
<dbReference type="InterPro" id="IPR001851">
    <property type="entry name" value="ABC_transp_permease"/>
</dbReference>
<dbReference type="Proteomes" id="UP000600565">
    <property type="component" value="Unassembled WGS sequence"/>
</dbReference>
<feature type="transmembrane region" description="Helical" evidence="6">
    <location>
        <begin position="183"/>
        <end position="202"/>
    </location>
</feature>
<feature type="transmembrane region" description="Helical" evidence="6">
    <location>
        <begin position="133"/>
        <end position="152"/>
    </location>
</feature>
<evidence type="ECO:0000256" key="2">
    <source>
        <dbReference type="ARBA" id="ARBA00022475"/>
    </source>
</evidence>
<evidence type="ECO:0000256" key="4">
    <source>
        <dbReference type="ARBA" id="ARBA00022989"/>
    </source>
</evidence>
<comment type="subcellular location">
    <subcellularLocation>
        <location evidence="1">Cell membrane</location>
        <topology evidence="1">Multi-pass membrane protein</topology>
    </subcellularLocation>
</comment>
<evidence type="ECO:0000313" key="8">
    <source>
        <dbReference type="Proteomes" id="UP000600565"/>
    </source>
</evidence>
<feature type="transmembrane region" description="Helical" evidence="6">
    <location>
        <begin position="105"/>
        <end position="127"/>
    </location>
</feature>